<gene>
    <name evidence="1" type="ORF">EXM42_06405</name>
</gene>
<protein>
    <submittedName>
        <fullName evidence="1">Uncharacterized protein</fullName>
    </submittedName>
</protein>
<evidence type="ECO:0000313" key="1">
    <source>
        <dbReference type="EMBL" id="NFA60037.1"/>
    </source>
</evidence>
<dbReference type="EMBL" id="SGJP01000011">
    <property type="protein sequence ID" value="NFA60037.1"/>
    <property type="molecule type" value="Genomic_DNA"/>
</dbReference>
<organism evidence="1 2">
    <name type="scientific">Clostridium botulinum</name>
    <dbReference type="NCBI Taxonomy" id="1491"/>
    <lineage>
        <taxon>Bacteria</taxon>
        <taxon>Bacillati</taxon>
        <taxon>Bacillota</taxon>
        <taxon>Clostridia</taxon>
        <taxon>Eubacteriales</taxon>
        <taxon>Clostridiaceae</taxon>
        <taxon>Clostridium</taxon>
    </lineage>
</organism>
<reference evidence="1 2" key="1">
    <citation type="submission" date="2019-02" db="EMBL/GenBank/DDBJ databases">
        <title>Genome sequencing of Clostridium botulinum clinical isolates.</title>
        <authorList>
            <person name="Brunt J."/>
            <person name="Van Vliet A.H.M."/>
            <person name="Stringer S.C."/>
            <person name="Grant K.A."/>
            <person name="Carter A.C."/>
            <person name="Peck M.W."/>
        </authorList>
    </citation>
    <scope>NUCLEOTIDE SEQUENCE [LARGE SCALE GENOMIC DNA]</scope>
    <source>
        <strain evidence="1 2">R1125/03</strain>
    </source>
</reference>
<proteinExistence type="predicted"/>
<name>A0A6M0SX00_CLOBO</name>
<comment type="caution">
    <text evidence="1">The sequence shown here is derived from an EMBL/GenBank/DDBJ whole genome shotgun (WGS) entry which is preliminary data.</text>
</comment>
<dbReference type="AlphaFoldDB" id="A0A6M0SX00"/>
<evidence type="ECO:0000313" key="2">
    <source>
        <dbReference type="Proteomes" id="UP000473089"/>
    </source>
</evidence>
<sequence>MSNENDFTIPNLLKDVNLNDVMKSCEAIENYIPHVTTNPVVREVQRSRKQMNEFGEKIAKKREEQELRDIRNLQINEEKLEVAKFTMFLLQSVNRDQKQLLENLQSLIDTISFNDKIKEANILIIEQELLDLKQSTDNLSESFIELVKNKMAEKGVETAIKYLFIGIKELFLTTIK</sequence>
<accession>A0A6M0SX00</accession>
<dbReference type="Proteomes" id="UP000473089">
    <property type="component" value="Unassembled WGS sequence"/>
</dbReference>